<evidence type="ECO:0000256" key="1">
    <source>
        <dbReference type="SAM" id="SignalP"/>
    </source>
</evidence>
<keyword evidence="3" id="KW-1185">Reference proteome</keyword>
<keyword evidence="1" id="KW-0732">Signal</keyword>
<comment type="caution">
    <text evidence="2">The sequence shown here is derived from an EMBL/GenBank/DDBJ whole genome shotgun (WGS) entry which is preliminary data.</text>
</comment>
<dbReference type="AlphaFoldDB" id="A0AAD1XZP5"/>
<evidence type="ECO:0000313" key="3">
    <source>
        <dbReference type="Proteomes" id="UP001295684"/>
    </source>
</evidence>
<protein>
    <submittedName>
        <fullName evidence="2">Uncharacterized protein</fullName>
    </submittedName>
</protein>
<name>A0AAD1XZP5_EUPCR</name>
<evidence type="ECO:0000313" key="2">
    <source>
        <dbReference type="EMBL" id="CAI2382077.1"/>
    </source>
</evidence>
<feature type="signal peptide" evidence="1">
    <location>
        <begin position="1"/>
        <end position="18"/>
    </location>
</feature>
<accession>A0AAD1XZP5</accession>
<sequence>MRATYVILILAFVVMAQASPLTMFKKEENWGLDFKGCIDVAIELGEWGAKLAYGIITFDTGIVSLQMFDILRLIMKLGTDCLEVFQDERNM</sequence>
<dbReference type="Proteomes" id="UP001295684">
    <property type="component" value="Unassembled WGS sequence"/>
</dbReference>
<feature type="chain" id="PRO_5042263724" evidence="1">
    <location>
        <begin position="19"/>
        <end position="91"/>
    </location>
</feature>
<proteinExistence type="predicted"/>
<dbReference type="EMBL" id="CAMPGE010024222">
    <property type="protein sequence ID" value="CAI2382077.1"/>
    <property type="molecule type" value="Genomic_DNA"/>
</dbReference>
<organism evidence="2 3">
    <name type="scientific">Euplotes crassus</name>
    <dbReference type="NCBI Taxonomy" id="5936"/>
    <lineage>
        <taxon>Eukaryota</taxon>
        <taxon>Sar</taxon>
        <taxon>Alveolata</taxon>
        <taxon>Ciliophora</taxon>
        <taxon>Intramacronucleata</taxon>
        <taxon>Spirotrichea</taxon>
        <taxon>Hypotrichia</taxon>
        <taxon>Euplotida</taxon>
        <taxon>Euplotidae</taxon>
        <taxon>Moneuplotes</taxon>
    </lineage>
</organism>
<gene>
    <name evidence="2" type="ORF">ECRASSUSDP1_LOCUS23544</name>
</gene>
<reference evidence="2" key="1">
    <citation type="submission" date="2023-07" db="EMBL/GenBank/DDBJ databases">
        <authorList>
            <consortium name="AG Swart"/>
            <person name="Singh M."/>
            <person name="Singh A."/>
            <person name="Seah K."/>
            <person name="Emmerich C."/>
        </authorList>
    </citation>
    <scope>NUCLEOTIDE SEQUENCE</scope>
    <source>
        <strain evidence="2">DP1</strain>
    </source>
</reference>